<dbReference type="PANTHER" id="PTHR10605">
    <property type="entry name" value="HEPARAN SULFATE SULFOTRANSFERASE"/>
    <property type="match status" value="1"/>
</dbReference>
<evidence type="ECO:0000313" key="20">
    <source>
        <dbReference type="Proteomes" id="UP000694941"/>
    </source>
</evidence>
<evidence type="ECO:0000256" key="3">
    <source>
        <dbReference type="ARBA" id="ARBA00005093"/>
    </source>
</evidence>
<keyword evidence="12 16" id="KW-0472">Membrane</keyword>
<keyword evidence="8" id="KW-0378">Hydrolase</keyword>
<evidence type="ECO:0000256" key="14">
    <source>
        <dbReference type="ARBA" id="ARBA00023180"/>
    </source>
</evidence>
<keyword evidence="10 16" id="KW-1133">Transmembrane helix</keyword>
<keyword evidence="15" id="KW-0511">Multifunctional enzyme</keyword>
<evidence type="ECO:0000256" key="7">
    <source>
        <dbReference type="ARBA" id="ARBA00022692"/>
    </source>
</evidence>
<evidence type="ECO:0000256" key="16">
    <source>
        <dbReference type="SAM" id="Phobius"/>
    </source>
</evidence>
<dbReference type="Pfam" id="PF00685">
    <property type="entry name" value="Sulfotransfer_1"/>
    <property type="match status" value="1"/>
</dbReference>
<dbReference type="InterPro" id="IPR021930">
    <property type="entry name" value="Heparan_SO4_deacetylase_dom"/>
</dbReference>
<evidence type="ECO:0000256" key="6">
    <source>
        <dbReference type="ARBA" id="ARBA00022679"/>
    </source>
</evidence>
<protein>
    <recommendedName>
        <fullName evidence="5">[heparan sulfate]-glucosamine N-sulfotransferase</fullName>
        <ecNumber evidence="5">2.8.2.8</ecNumber>
    </recommendedName>
</protein>
<feature type="transmembrane region" description="Helical" evidence="16">
    <location>
        <begin position="27"/>
        <end position="46"/>
    </location>
</feature>
<feature type="domain" description="Heparan sulphate-N-deacetylase deacetylase" evidence="18">
    <location>
        <begin position="315"/>
        <end position="518"/>
    </location>
</feature>
<comment type="pathway">
    <text evidence="2">Glycan metabolism; heparin biosynthesis.</text>
</comment>
<evidence type="ECO:0000256" key="2">
    <source>
        <dbReference type="ARBA" id="ARBA00004841"/>
    </source>
</evidence>
<feature type="domain" description="Heparan sulfate-N-deacetylase N-terminal" evidence="19">
    <location>
        <begin position="92"/>
        <end position="304"/>
    </location>
</feature>
<evidence type="ECO:0000256" key="11">
    <source>
        <dbReference type="ARBA" id="ARBA00023034"/>
    </source>
</evidence>
<name>A0ABM1B1H7_LIMPO</name>
<dbReference type="InterPro" id="IPR000863">
    <property type="entry name" value="Sulfotransferase_dom"/>
</dbReference>
<proteinExistence type="inferred from homology"/>
<evidence type="ECO:0000256" key="9">
    <source>
        <dbReference type="ARBA" id="ARBA00022968"/>
    </source>
</evidence>
<reference evidence="21" key="1">
    <citation type="submission" date="2025-08" db="UniProtKB">
        <authorList>
            <consortium name="RefSeq"/>
        </authorList>
    </citation>
    <scope>IDENTIFICATION</scope>
    <source>
        <tissue evidence="21">Muscle</tissue>
    </source>
</reference>
<evidence type="ECO:0000256" key="10">
    <source>
        <dbReference type="ARBA" id="ARBA00022989"/>
    </source>
</evidence>
<evidence type="ECO:0000313" key="21">
    <source>
        <dbReference type="RefSeq" id="XP_013772898.1"/>
    </source>
</evidence>
<keyword evidence="13" id="KW-1015">Disulfide bond</keyword>
<sequence length="882" mass="101855">MVVEGSAVSQNILNRFCSASQPTIKRCLAAALLFGVVSMVILSYYVSNNQWHSVIREPPQPSFRCHSHNKRLIKSNISATNIHTASGKLRFDPKVLVFMETQYSRLGKHICEVLEASRIKYKVEVAGKSLPLLTNHDKGKYAVIVFENYEKYLSMNKWNRGLLDKYCVEYSVGIIGFVPSKEETFVGAQLKGFPLFISTNLKLKDYYLNPSSSILRLTRAGEVHFGALPAGDWTIFKTNDSSYEALAWARPQHFVPISSEDVSPFLPVIVQDHGLFDGIHRVLFGNGFKFWLHKLLFLDSVSFLSHGKLSFPLRRYLLIDIDDIFVGEKGTRMKPADVQALLQAQERISSIVPGFHFNLGFSGKHYHRGTEEENEGDDELLAHSSKFWWFCHMWSHTKPHLYENISDLEMEMNLNHQFAQEHGIPTDSGYSVAPHHSGVYPVHEQLYEAWKRVWNIRVTSTEEYPHLHPSRFRRGFIHRNIMVLPRQTCGLYTHNLFMERYPGGAARLESSIRGGDLFYQFVFNPINVFMTHLSNYGNDRLALYTFESVIKFLQCWTNLQLSTLPPLQLAEKYFQMFPEESNPVWVNPCLDKRHLAIWSSKKSCDQLPKFLVIGPQKTGTTALYTFLSMHPTIVSNYPSAETFEEVQFFNGKNYFKGLDWYMSFFPVPINSTGNYLFEKSATYFDGDLVPLRAHALLPHAKLVTIMISPIRRAYSWYQHMRAHKDTTALKYEFYEVVTANDKAPKNLRDLRNRCLNPGLYAQHLERWLTFYPPSQLMIIDGEELKADPVAVMNKFQQFLKITPFVDFTNHLRYDPQKGFYCQVTQQNSTKCLGRNKGRHYPPIDLLAQKFLKIFYLSSNIALSKLLTRLRLPIPQWLEDDLS</sequence>
<comment type="similarity">
    <text evidence="4">Belongs to the sulfotransferase 1 family. NDST subfamily.</text>
</comment>
<dbReference type="Pfam" id="PF12062">
    <property type="entry name" value="HSNSD-CE"/>
    <property type="match status" value="1"/>
</dbReference>
<evidence type="ECO:0000256" key="13">
    <source>
        <dbReference type="ARBA" id="ARBA00023157"/>
    </source>
</evidence>
<evidence type="ECO:0000259" key="19">
    <source>
        <dbReference type="Pfam" id="PF25119"/>
    </source>
</evidence>
<keyword evidence="6" id="KW-0808">Transferase</keyword>
<dbReference type="InterPro" id="IPR027417">
    <property type="entry name" value="P-loop_NTPase"/>
</dbReference>
<dbReference type="Gene3D" id="3.40.50.300">
    <property type="entry name" value="P-loop containing nucleotide triphosphate hydrolases"/>
    <property type="match status" value="1"/>
</dbReference>
<keyword evidence="7 16" id="KW-0812">Transmembrane</keyword>
<dbReference type="EC" id="2.8.2.8" evidence="5"/>
<dbReference type="InterPro" id="IPR056793">
    <property type="entry name" value="HSNSD_N"/>
</dbReference>
<comment type="pathway">
    <text evidence="3">Glycan metabolism; heparan sulfate biosynthesis.</text>
</comment>
<evidence type="ECO:0000259" key="18">
    <source>
        <dbReference type="Pfam" id="PF12062"/>
    </source>
</evidence>
<dbReference type="PANTHER" id="PTHR10605:SF56">
    <property type="entry name" value="BIFUNCTIONAL HEPARAN SULFATE N-DEACETYLASE_N-SULFOTRANSFERASE"/>
    <property type="match status" value="1"/>
</dbReference>
<dbReference type="Proteomes" id="UP000694941">
    <property type="component" value="Unplaced"/>
</dbReference>
<accession>A0ABM1B1H7</accession>
<dbReference type="SUPFAM" id="SSF52540">
    <property type="entry name" value="P-loop containing nucleoside triphosphate hydrolases"/>
    <property type="match status" value="1"/>
</dbReference>
<evidence type="ECO:0000256" key="5">
    <source>
        <dbReference type="ARBA" id="ARBA00012979"/>
    </source>
</evidence>
<feature type="domain" description="Sulfotransferase" evidence="17">
    <location>
        <begin position="608"/>
        <end position="829"/>
    </location>
</feature>
<comment type="subcellular location">
    <subcellularLocation>
        <location evidence="1">Golgi apparatus membrane</location>
        <topology evidence="1">Single-pass type II membrane protein</topology>
    </subcellularLocation>
</comment>
<evidence type="ECO:0000256" key="15">
    <source>
        <dbReference type="ARBA" id="ARBA00023268"/>
    </source>
</evidence>
<evidence type="ECO:0000256" key="4">
    <source>
        <dbReference type="ARBA" id="ARBA00010420"/>
    </source>
</evidence>
<keyword evidence="9" id="KW-0735">Signal-anchor</keyword>
<dbReference type="Pfam" id="PF25119">
    <property type="entry name" value="HSNSD_N"/>
    <property type="match status" value="1"/>
</dbReference>
<evidence type="ECO:0000256" key="12">
    <source>
        <dbReference type="ARBA" id="ARBA00023136"/>
    </source>
</evidence>
<keyword evidence="11" id="KW-0333">Golgi apparatus</keyword>
<dbReference type="GeneID" id="106457993"/>
<evidence type="ECO:0000259" key="17">
    <source>
        <dbReference type="Pfam" id="PF00685"/>
    </source>
</evidence>
<evidence type="ECO:0000256" key="1">
    <source>
        <dbReference type="ARBA" id="ARBA00004323"/>
    </source>
</evidence>
<organism evidence="20 21">
    <name type="scientific">Limulus polyphemus</name>
    <name type="common">Atlantic horseshoe crab</name>
    <dbReference type="NCBI Taxonomy" id="6850"/>
    <lineage>
        <taxon>Eukaryota</taxon>
        <taxon>Metazoa</taxon>
        <taxon>Ecdysozoa</taxon>
        <taxon>Arthropoda</taxon>
        <taxon>Chelicerata</taxon>
        <taxon>Merostomata</taxon>
        <taxon>Xiphosura</taxon>
        <taxon>Limulidae</taxon>
        <taxon>Limulus</taxon>
    </lineage>
</organism>
<keyword evidence="14" id="KW-0325">Glycoprotein</keyword>
<dbReference type="InterPro" id="IPR037359">
    <property type="entry name" value="NST/OST"/>
</dbReference>
<keyword evidence="20" id="KW-1185">Reference proteome</keyword>
<dbReference type="RefSeq" id="XP_013772898.1">
    <property type="nucleotide sequence ID" value="XM_013917444.2"/>
</dbReference>
<evidence type="ECO:0000256" key="8">
    <source>
        <dbReference type="ARBA" id="ARBA00022801"/>
    </source>
</evidence>
<gene>
    <name evidence="21" type="primary">LOC106457993</name>
</gene>